<dbReference type="PANTHER" id="PTHR11188">
    <property type="entry name" value="ARRESTIN DOMAIN CONTAINING PROTEIN"/>
    <property type="match status" value="1"/>
</dbReference>
<dbReference type="InterPro" id="IPR011021">
    <property type="entry name" value="Arrestin-like_N"/>
</dbReference>
<dbReference type="PANTHER" id="PTHR11188:SF17">
    <property type="entry name" value="FI21816P1"/>
    <property type="match status" value="1"/>
</dbReference>
<gene>
    <name evidence="5" type="primary">creD_0</name>
    <name evidence="5" type="ORF">DIS24_g6320</name>
</gene>
<dbReference type="AlphaFoldDB" id="A0AA39YFI9"/>
<evidence type="ECO:0000256" key="2">
    <source>
        <dbReference type="ARBA" id="ARBA00038766"/>
    </source>
</evidence>
<dbReference type="Pfam" id="PF00339">
    <property type="entry name" value="Arrestin_N"/>
    <property type="match status" value="1"/>
</dbReference>
<dbReference type="GO" id="GO:0016874">
    <property type="term" value="F:ligase activity"/>
    <property type="evidence" value="ECO:0007669"/>
    <property type="project" value="UniProtKB-KW"/>
</dbReference>
<feature type="region of interest" description="Disordered" evidence="3">
    <location>
        <begin position="273"/>
        <end position="329"/>
    </location>
</feature>
<protein>
    <submittedName>
        <fullName evidence="5">HECT-type ubiquitin ligase-interacting protein creD</fullName>
    </submittedName>
</protein>
<dbReference type="InterPro" id="IPR014756">
    <property type="entry name" value="Ig_E-set"/>
</dbReference>
<proteinExistence type="inferred from homology"/>
<evidence type="ECO:0000256" key="1">
    <source>
        <dbReference type="ARBA" id="ARBA00005298"/>
    </source>
</evidence>
<name>A0AA39YFI9_9PEZI</name>
<dbReference type="Proteomes" id="UP001175001">
    <property type="component" value="Unassembled WGS sequence"/>
</dbReference>
<comment type="similarity">
    <text evidence="1">Belongs to the arrestin family.</text>
</comment>
<dbReference type="InterPro" id="IPR050357">
    <property type="entry name" value="Arrestin_domain-protein"/>
</dbReference>
<dbReference type="GO" id="GO:0015031">
    <property type="term" value="P:protein transport"/>
    <property type="evidence" value="ECO:0007669"/>
    <property type="project" value="TreeGrafter"/>
</dbReference>
<organism evidence="5 6">
    <name type="scientific">Lasiodiplodia hormozganensis</name>
    <dbReference type="NCBI Taxonomy" id="869390"/>
    <lineage>
        <taxon>Eukaryota</taxon>
        <taxon>Fungi</taxon>
        <taxon>Dikarya</taxon>
        <taxon>Ascomycota</taxon>
        <taxon>Pezizomycotina</taxon>
        <taxon>Dothideomycetes</taxon>
        <taxon>Dothideomycetes incertae sedis</taxon>
        <taxon>Botryosphaeriales</taxon>
        <taxon>Botryosphaeriaceae</taxon>
        <taxon>Lasiodiplodia</taxon>
    </lineage>
</organism>
<dbReference type="EMBL" id="JAUJDW010000030">
    <property type="protein sequence ID" value="KAK0650950.1"/>
    <property type="molecule type" value="Genomic_DNA"/>
</dbReference>
<keyword evidence="5" id="KW-0436">Ligase</keyword>
<evidence type="ECO:0000256" key="3">
    <source>
        <dbReference type="SAM" id="MobiDB-lite"/>
    </source>
</evidence>
<evidence type="ECO:0000259" key="4">
    <source>
        <dbReference type="Pfam" id="PF00339"/>
    </source>
</evidence>
<accession>A0AA39YFI9</accession>
<comment type="caution">
    <text evidence="5">The sequence shown here is derived from an EMBL/GenBank/DDBJ whole genome shotgun (WGS) entry which is preliminary data.</text>
</comment>
<dbReference type="Gene3D" id="2.60.40.640">
    <property type="match status" value="1"/>
</dbReference>
<dbReference type="InterPro" id="IPR014752">
    <property type="entry name" value="Arrestin-like_C"/>
</dbReference>
<comment type="subunit">
    <text evidence="2">Interacts with hulA.</text>
</comment>
<dbReference type="GO" id="GO:0005737">
    <property type="term" value="C:cytoplasm"/>
    <property type="evidence" value="ECO:0007669"/>
    <property type="project" value="TreeGrafter"/>
</dbReference>
<sequence>MAPCRSDKCLKISLDTHDIVFRRKHRDGQKQVVHGEVVLCTQNPTAIKAVKVSLHGVRKVHWLTDTLQPQTVRQRDSIFFQDRLLYVFVKGTGQPSKAAPGLYTWPFSFTLPSSLPESITWLPLDTYIRYSITAEATIGSGILTKKLRVSEPLRLLKSPSFFIDELQFAPEITQQTANFTLPASGLDATVTLSQPYQPTDNGGGVLETTFALTPLLDHSDTTATNALLSNPNRIVTLSLELLQNVHLVVTDKHGEPHRGTKCTRSVATVSRSVSASELVTTRATAVDETEMGGGEGGCCGDDKDGSSNGGGGGCSSNNNNSSTTPTPAPSNYFDLKLPLPMAPYSLVQSVHDGDKIRVRYTLQAKVSVEDEGKKTTQEEGSANLFPKLFVPVRERQDSVISSTNSVCDTDIIDECGVVTSLPSYGEHLFDTYYCWDARGLTADDILRERDPIGAVRCCGS</sequence>
<evidence type="ECO:0000313" key="5">
    <source>
        <dbReference type="EMBL" id="KAK0650950.1"/>
    </source>
</evidence>
<evidence type="ECO:0000313" key="6">
    <source>
        <dbReference type="Proteomes" id="UP001175001"/>
    </source>
</evidence>
<reference evidence="5" key="1">
    <citation type="submission" date="2023-06" db="EMBL/GenBank/DDBJ databases">
        <title>Multi-omics analyses reveal the molecular pathogenesis toolkit of Lasiodiplodia hormozganensis, a cross-kingdom pathogen.</title>
        <authorList>
            <person name="Felix C."/>
            <person name="Meneses R."/>
            <person name="Goncalves M.F.M."/>
            <person name="Tilleman L."/>
            <person name="Duarte A.S."/>
            <person name="Jorrin-Novo J.V."/>
            <person name="Van De Peer Y."/>
            <person name="Deforce D."/>
            <person name="Van Nieuwerburgh F."/>
            <person name="Esteves A.C."/>
            <person name="Alves A."/>
        </authorList>
    </citation>
    <scope>NUCLEOTIDE SEQUENCE</scope>
    <source>
        <strain evidence="5">CBS 339.90</strain>
    </source>
</reference>
<keyword evidence="6" id="KW-1185">Reference proteome</keyword>
<dbReference type="SUPFAM" id="SSF81296">
    <property type="entry name" value="E set domains"/>
    <property type="match status" value="1"/>
</dbReference>
<feature type="domain" description="Arrestin-like N-terminal" evidence="4">
    <location>
        <begin position="27"/>
        <end position="136"/>
    </location>
</feature>